<evidence type="ECO:0000313" key="5">
    <source>
        <dbReference type="Proteomes" id="UP001597213"/>
    </source>
</evidence>
<dbReference type="Proteomes" id="UP001597213">
    <property type="component" value="Unassembled WGS sequence"/>
</dbReference>
<accession>A0ABW4R3H8</accession>
<dbReference type="Pfam" id="PF26107">
    <property type="entry name" value="BrxR_CTD"/>
    <property type="match status" value="1"/>
</dbReference>
<reference evidence="5" key="1">
    <citation type="journal article" date="2019" name="Int. J. Syst. Evol. Microbiol.">
        <title>The Global Catalogue of Microorganisms (GCM) 10K type strain sequencing project: providing services to taxonomists for standard genome sequencing and annotation.</title>
        <authorList>
            <consortium name="The Broad Institute Genomics Platform"/>
            <consortium name="The Broad Institute Genome Sequencing Center for Infectious Disease"/>
            <person name="Wu L."/>
            <person name="Ma J."/>
        </authorList>
    </citation>
    <scope>NUCLEOTIDE SEQUENCE [LARGE SCALE GENOMIC DNA]</scope>
    <source>
        <strain evidence="5">CCUG 56029</strain>
    </source>
</reference>
<dbReference type="PIRSF" id="PIRSF015558">
    <property type="entry name" value="Txn_reg_DeoR_prd"/>
    <property type="match status" value="1"/>
</dbReference>
<dbReference type="EMBL" id="JBHUEN010000008">
    <property type="protein sequence ID" value="MFD1880816.1"/>
    <property type="molecule type" value="Genomic_DNA"/>
</dbReference>
<protein>
    <submittedName>
        <fullName evidence="4">WYL domain-containing protein</fullName>
    </submittedName>
</protein>
<sequence>MEIDRSELRWGVEQRLEFIEFRLFWEGHVNRSDVMEQFGLSVNQASSDLNRYISFAPDNMTYDKSARTYVRGPGFKSVFGKLDAGRYLAQLRSLEDGLLDRDDCWTNYLPAFASTPTPVRGVHPENLRAVVGAIRRTEAIEINYQSLSNPEPRWRWIAPHAIAFDGFRWHARAFCMTDDCFKDFLLSRMLEVRGTAEAVTTAAEDADWHSEVTLEVGPHPELSETQAKVIALDYGMQDGKAEIKVRRALLYYTLKRLGHVDKWRIQRRMDVISMKPR</sequence>
<dbReference type="InterPro" id="IPR059020">
    <property type="entry name" value="CapW_CTD"/>
</dbReference>
<keyword evidence="5" id="KW-1185">Reference proteome</keyword>
<evidence type="ECO:0000259" key="3">
    <source>
        <dbReference type="Pfam" id="PF26109"/>
    </source>
</evidence>
<comment type="caution">
    <text evidence="4">The sequence shown here is derived from an EMBL/GenBank/DDBJ whole genome shotgun (WGS) entry which is preliminary data.</text>
</comment>
<evidence type="ECO:0000259" key="2">
    <source>
        <dbReference type="Pfam" id="PF26107"/>
    </source>
</evidence>
<dbReference type="InterPro" id="IPR051534">
    <property type="entry name" value="CBASS_pafABC_assoc_protein"/>
</dbReference>
<dbReference type="Pfam" id="PF13280">
    <property type="entry name" value="WYL"/>
    <property type="match status" value="1"/>
</dbReference>
<feature type="domain" description="WYL" evidence="1">
    <location>
        <begin position="125"/>
        <end position="193"/>
    </location>
</feature>
<feature type="non-terminal residue" evidence="4">
    <location>
        <position position="277"/>
    </location>
</feature>
<dbReference type="PANTHER" id="PTHR34580">
    <property type="match status" value="1"/>
</dbReference>
<dbReference type="InterPro" id="IPR016634">
    <property type="entry name" value="CapW-like"/>
</dbReference>
<organism evidence="4 5">
    <name type="scientific">Paracoccus pacificus</name>
    <dbReference type="NCBI Taxonomy" id="1463598"/>
    <lineage>
        <taxon>Bacteria</taxon>
        <taxon>Pseudomonadati</taxon>
        <taxon>Pseudomonadota</taxon>
        <taxon>Alphaproteobacteria</taxon>
        <taxon>Rhodobacterales</taxon>
        <taxon>Paracoccaceae</taxon>
        <taxon>Paracoccus</taxon>
    </lineage>
</organism>
<name>A0ABW4R3H8_9RHOB</name>
<evidence type="ECO:0000259" key="1">
    <source>
        <dbReference type="Pfam" id="PF13280"/>
    </source>
</evidence>
<gene>
    <name evidence="4" type="ORF">ACFSCT_03690</name>
</gene>
<dbReference type="PROSITE" id="PS52050">
    <property type="entry name" value="WYL"/>
    <property type="match status" value="1"/>
</dbReference>
<dbReference type="Pfam" id="PF26109">
    <property type="entry name" value="WHD_BrxR"/>
    <property type="match status" value="1"/>
</dbReference>
<dbReference type="InterPro" id="IPR059019">
    <property type="entry name" value="WHD_CapW"/>
</dbReference>
<feature type="domain" description="DNA-binding transcriptional repressor CapW winged helix-turn-helix" evidence="3">
    <location>
        <begin position="12"/>
        <end position="92"/>
    </location>
</feature>
<dbReference type="PANTHER" id="PTHR34580:SF3">
    <property type="entry name" value="PROTEIN PAFB"/>
    <property type="match status" value="1"/>
</dbReference>
<dbReference type="RefSeq" id="WP_379140176.1">
    <property type="nucleotide sequence ID" value="NZ_JBHUEN010000008.1"/>
</dbReference>
<dbReference type="InterPro" id="IPR026881">
    <property type="entry name" value="WYL_dom"/>
</dbReference>
<evidence type="ECO:0000313" key="4">
    <source>
        <dbReference type="EMBL" id="MFD1880816.1"/>
    </source>
</evidence>
<feature type="domain" description="DNA-binding transcriptional repressor CapW C-terminal dimerisation" evidence="2">
    <location>
        <begin position="212"/>
        <end position="258"/>
    </location>
</feature>
<proteinExistence type="predicted"/>